<protein>
    <submittedName>
        <fullName evidence="3">Uncharacterized protein</fullName>
    </submittedName>
</protein>
<evidence type="ECO:0000256" key="2">
    <source>
        <dbReference type="SAM" id="MobiDB-lite"/>
    </source>
</evidence>
<dbReference type="EMBL" id="BLIY01000017">
    <property type="protein sequence ID" value="GFE55176.1"/>
    <property type="molecule type" value="Genomic_DNA"/>
</dbReference>
<feature type="coiled-coil region" evidence="1">
    <location>
        <begin position="227"/>
        <end position="317"/>
    </location>
</feature>
<accession>A0A9W5TD45</accession>
<evidence type="ECO:0000313" key="3">
    <source>
        <dbReference type="EMBL" id="GFE55176.1"/>
    </source>
</evidence>
<reference evidence="3" key="1">
    <citation type="submission" date="2019-12" db="EMBL/GenBank/DDBJ databases">
        <title>Genome sequence of Babesia ovis.</title>
        <authorList>
            <person name="Yamagishi J."/>
            <person name="Sevinc F."/>
            <person name="Xuan X."/>
        </authorList>
    </citation>
    <scope>NUCLEOTIDE SEQUENCE</scope>
    <source>
        <strain evidence="3">Selcuk</strain>
    </source>
</reference>
<organism evidence="3 4">
    <name type="scientific">Babesia ovis</name>
    <dbReference type="NCBI Taxonomy" id="5869"/>
    <lineage>
        <taxon>Eukaryota</taxon>
        <taxon>Sar</taxon>
        <taxon>Alveolata</taxon>
        <taxon>Apicomplexa</taxon>
        <taxon>Aconoidasida</taxon>
        <taxon>Piroplasmida</taxon>
        <taxon>Babesiidae</taxon>
        <taxon>Babesia</taxon>
    </lineage>
</organism>
<evidence type="ECO:0000313" key="4">
    <source>
        <dbReference type="Proteomes" id="UP001057455"/>
    </source>
</evidence>
<dbReference type="AlphaFoldDB" id="A0A9W5TD45"/>
<feature type="region of interest" description="Disordered" evidence="2">
    <location>
        <begin position="1"/>
        <end position="22"/>
    </location>
</feature>
<name>A0A9W5TD45_BABOV</name>
<comment type="caution">
    <text evidence="3">The sequence shown here is derived from an EMBL/GenBank/DDBJ whole genome shotgun (WGS) entry which is preliminary data.</text>
</comment>
<keyword evidence="1" id="KW-0175">Coiled coil</keyword>
<proteinExistence type="predicted"/>
<evidence type="ECO:0000256" key="1">
    <source>
        <dbReference type="SAM" id="Coils"/>
    </source>
</evidence>
<dbReference type="Proteomes" id="UP001057455">
    <property type="component" value="Unassembled WGS sequence"/>
</dbReference>
<sequence length="642" mass="73885">MKHSSSAAGNADPVRNSVGFDTGMKDLDPAKRSALLKDVKYGVPGKSKRDVLQGLQQEARELLSLTYELKMDQDNTAATVDHHDVQEFKTHPLLKTPNLDINHQTRHSVESKWFHEDSKNCKLINGLTKGTGTEKILDLHLSDNARESVVGNITSTDVLEPITHLDKGLSYPLDLSSKDIQNNAPPAIAATREGYREMLVSLQQKYNVVLRMFEEINEQRMSYIEGMQELQGHLDNARSVMQLQKAEIDRLSSRAEYHESVAHQVANDLQRCNEALSERMRQEAELVNEIQEKQARIERLEADMAEQQLSVDSLTKRLEKAQFMPAISDNAEFKDCEYTYNQAIKALWDLVSKLGDSTLEELELEKLTTNAEETASLRYLETLFNMPLTSQLLTIYRQRFAIESRFQNDVRQLREANDREIELTNERAKQLIDTYAARAMKADAENMTVRSFLQTLLQRQTMRTSGKVMARISKQLRIPTAVMLLEKSVIGRPYFRNTCVRVVGDDLQIGRVKGDNFSIKTTIDIKDIFKIDFGFNSTSYILYNTLVVNKYIYPWQFFTIVTKSKEYHFICENDHLLDVLIIGLNLKIFPHRFNVGVVDISQLRMLKAKTKMHYHCMKNNISHRRMWLNAIKKTIAERQQEN</sequence>
<dbReference type="OrthoDB" id="364750at2759"/>
<gene>
    <name evidence="3" type="ORF">BaOVIS_025800</name>
</gene>
<keyword evidence="4" id="KW-1185">Reference proteome</keyword>